<keyword evidence="5" id="KW-0997">Cell inner membrane</keyword>
<keyword evidence="6 10" id="KW-0812">Transmembrane</keyword>
<dbReference type="InterPro" id="IPR003400">
    <property type="entry name" value="ExbD"/>
</dbReference>
<evidence type="ECO:0000256" key="9">
    <source>
        <dbReference type="ARBA" id="ARBA00023136"/>
    </source>
</evidence>
<evidence type="ECO:0000256" key="3">
    <source>
        <dbReference type="ARBA" id="ARBA00022448"/>
    </source>
</evidence>
<keyword evidence="7 10" id="KW-0653">Protein transport</keyword>
<accession>D1B0Y2</accession>
<keyword evidence="13" id="KW-1185">Reference proteome</keyword>
<reference evidence="12 13" key="2">
    <citation type="journal article" date="2010" name="Stand. Genomic Sci.">
        <title>Complete genome sequence of Sulfurospirillum deleyianum type strain (5175).</title>
        <authorList>
            <person name="Sikorski J."/>
            <person name="Lapidus A."/>
            <person name="Copeland A."/>
            <person name="Glavina Del Rio T."/>
            <person name="Nolan M."/>
            <person name="Lucas S."/>
            <person name="Chen F."/>
            <person name="Tice H."/>
            <person name="Cheng J.F."/>
            <person name="Saunders E."/>
            <person name="Bruce D."/>
            <person name="Goodwin L."/>
            <person name="Pitluck S."/>
            <person name="Ovchinnikova G."/>
            <person name="Pati A."/>
            <person name="Ivanova N."/>
            <person name="Mavromatis K."/>
            <person name="Chen A."/>
            <person name="Palaniappan K."/>
            <person name="Chain P."/>
            <person name="Land M."/>
            <person name="Hauser L."/>
            <person name="Chang Y.J."/>
            <person name="Jeffries C.D."/>
            <person name="Brettin T."/>
            <person name="Detter J.C."/>
            <person name="Han C."/>
            <person name="Rohde M."/>
            <person name="Lang E."/>
            <person name="Spring S."/>
            <person name="Goker M."/>
            <person name="Bristow J."/>
            <person name="Eisen J.A."/>
            <person name="Markowitz V."/>
            <person name="Hugenholtz P."/>
            <person name="Kyrpides N.C."/>
            <person name="Klenk H.P."/>
        </authorList>
    </citation>
    <scope>NUCLEOTIDE SEQUENCE [LARGE SCALE GENOMIC DNA]</scope>
    <source>
        <strain evidence="13">ATCC 51133 / DSM 6946 / 5175</strain>
    </source>
</reference>
<protein>
    <submittedName>
        <fullName evidence="12">Biopolymer transport protein ExbD/TolR</fullName>
    </submittedName>
</protein>
<gene>
    <name evidence="12" type="ordered locus">Sdel_0717</name>
</gene>
<evidence type="ECO:0000256" key="5">
    <source>
        <dbReference type="ARBA" id="ARBA00022519"/>
    </source>
</evidence>
<evidence type="ECO:0000256" key="6">
    <source>
        <dbReference type="ARBA" id="ARBA00022692"/>
    </source>
</evidence>
<dbReference type="GO" id="GO:0022857">
    <property type="term" value="F:transmembrane transporter activity"/>
    <property type="evidence" value="ECO:0007669"/>
    <property type="project" value="InterPro"/>
</dbReference>
<feature type="transmembrane region" description="Helical" evidence="11">
    <location>
        <begin position="12"/>
        <end position="33"/>
    </location>
</feature>
<evidence type="ECO:0000256" key="10">
    <source>
        <dbReference type="RuleBase" id="RU003879"/>
    </source>
</evidence>
<evidence type="ECO:0000256" key="7">
    <source>
        <dbReference type="ARBA" id="ARBA00022927"/>
    </source>
</evidence>
<organism evidence="12 13">
    <name type="scientific">Sulfurospirillum deleyianum (strain ATCC 51133 / DSM 6946 / 5175)</name>
    <dbReference type="NCBI Taxonomy" id="525898"/>
    <lineage>
        <taxon>Bacteria</taxon>
        <taxon>Pseudomonadati</taxon>
        <taxon>Campylobacterota</taxon>
        <taxon>Epsilonproteobacteria</taxon>
        <taxon>Campylobacterales</taxon>
        <taxon>Sulfurospirillaceae</taxon>
        <taxon>Sulfurospirillum</taxon>
    </lineage>
</organism>
<dbReference type="Pfam" id="PF02472">
    <property type="entry name" value="ExbD"/>
    <property type="match status" value="1"/>
</dbReference>
<dbReference type="GO" id="GO:0005886">
    <property type="term" value="C:plasma membrane"/>
    <property type="evidence" value="ECO:0007669"/>
    <property type="project" value="UniProtKB-SubCell"/>
</dbReference>
<evidence type="ECO:0000313" key="13">
    <source>
        <dbReference type="Proteomes" id="UP000002222"/>
    </source>
</evidence>
<keyword evidence="4" id="KW-1003">Cell membrane</keyword>
<comment type="subcellular location">
    <subcellularLocation>
        <location evidence="1">Cell inner membrane</location>
        <topology evidence="1">Single-pass type II membrane protein</topology>
    </subcellularLocation>
    <subcellularLocation>
        <location evidence="10">Cell membrane</location>
        <topology evidence="10">Single-pass type II membrane protein</topology>
    </subcellularLocation>
</comment>
<dbReference type="PANTHER" id="PTHR30558">
    <property type="entry name" value="EXBD MEMBRANE COMPONENT OF PMF-DRIVEN MACROMOLECULE IMPORT SYSTEM"/>
    <property type="match status" value="1"/>
</dbReference>
<keyword evidence="9 11" id="KW-0472">Membrane</keyword>
<dbReference type="Gene3D" id="3.30.420.270">
    <property type="match status" value="1"/>
</dbReference>
<dbReference type="OrthoDB" id="9798629at2"/>
<reference evidence="13" key="1">
    <citation type="submission" date="2009-11" db="EMBL/GenBank/DDBJ databases">
        <title>The complete genome of Sulfurospirillum deleyianum DSM 6946.</title>
        <authorList>
            <consortium name="US DOE Joint Genome Institute (JGI-PGF)"/>
            <person name="Lucas S."/>
            <person name="Copeland A."/>
            <person name="Lapidus A."/>
            <person name="Glavina del Rio T."/>
            <person name="Dalin E."/>
            <person name="Tice H."/>
            <person name="Bruce D."/>
            <person name="Goodwin L."/>
            <person name="Pitluck S."/>
            <person name="Kyrpides N."/>
            <person name="Mavromatis K."/>
            <person name="Ivanova N."/>
            <person name="Ovchinnikova G."/>
            <person name="Munk A.C."/>
            <person name="Lu M."/>
            <person name="Brettin T."/>
            <person name="Detter J.C."/>
            <person name="Han C."/>
            <person name="Tapia R."/>
            <person name="Larimer F."/>
            <person name="Land M."/>
            <person name="Hauser L."/>
            <person name="Markowitz V."/>
            <person name="Cheng J.F."/>
            <person name="Hugenholtz P."/>
            <person name="Woyke T."/>
            <person name="Wu D."/>
            <person name="Aumann P."/>
            <person name="Schneider S."/>
            <person name="Lang E."/>
            <person name="Spring S."/>
            <person name="Klenk H.P."/>
            <person name="Eisen J.A."/>
        </authorList>
    </citation>
    <scope>NUCLEOTIDE SEQUENCE [LARGE SCALE GENOMIC DNA]</scope>
    <source>
        <strain evidence="13">ATCC 51133 / DSM 6946 / 5175</strain>
    </source>
</reference>
<dbReference type="Proteomes" id="UP000002222">
    <property type="component" value="Chromosome"/>
</dbReference>
<proteinExistence type="inferred from homology"/>
<dbReference type="EMBL" id="CP001816">
    <property type="protein sequence ID" value="ACZ11752.1"/>
    <property type="molecule type" value="Genomic_DNA"/>
</dbReference>
<evidence type="ECO:0000256" key="11">
    <source>
        <dbReference type="SAM" id="Phobius"/>
    </source>
</evidence>
<evidence type="ECO:0000256" key="2">
    <source>
        <dbReference type="ARBA" id="ARBA00005811"/>
    </source>
</evidence>
<evidence type="ECO:0000256" key="4">
    <source>
        <dbReference type="ARBA" id="ARBA00022475"/>
    </source>
</evidence>
<evidence type="ECO:0000256" key="1">
    <source>
        <dbReference type="ARBA" id="ARBA00004249"/>
    </source>
</evidence>
<keyword evidence="8 11" id="KW-1133">Transmembrane helix</keyword>
<dbReference type="RefSeq" id="WP_012856518.1">
    <property type="nucleotide sequence ID" value="NC_013512.1"/>
</dbReference>
<dbReference type="GO" id="GO:0015031">
    <property type="term" value="P:protein transport"/>
    <property type="evidence" value="ECO:0007669"/>
    <property type="project" value="UniProtKB-KW"/>
</dbReference>
<keyword evidence="3 10" id="KW-0813">Transport</keyword>
<evidence type="ECO:0000256" key="8">
    <source>
        <dbReference type="ARBA" id="ARBA00022989"/>
    </source>
</evidence>
<dbReference type="HOGENOM" id="CLU_085305_2_0_7"/>
<dbReference type="eggNOG" id="COG0848">
    <property type="taxonomic scope" value="Bacteria"/>
</dbReference>
<comment type="similarity">
    <text evidence="2 10">Belongs to the ExbD/TolR family.</text>
</comment>
<dbReference type="KEGG" id="sdl:Sdel_0717"/>
<dbReference type="AlphaFoldDB" id="D1B0Y2"/>
<sequence>MRLKRPEGMNIIPFIDIMLVLLTIVLSVSTFMAHRSLVLDIPKTDTNEALTQKRSHEVVIDANGLLYWDENPLALEALDETLKSLPKEDELILKADTKAAFGTFIEVVDALKRIHHPHINIVVQKK</sequence>
<evidence type="ECO:0000313" key="12">
    <source>
        <dbReference type="EMBL" id="ACZ11752.1"/>
    </source>
</evidence>
<name>D1B0Y2_SULD5</name>
<dbReference type="STRING" id="525898.Sdel_0717"/>
<dbReference type="PANTHER" id="PTHR30558:SF12">
    <property type="entry name" value="BIOPOLYMER TRANSPORT PROTEIN EXBD"/>
    <property type="match status" value="1"/>
</dbReference>